<dbReference type="SMART" id="SM00320">
    <property type="entry name" value="WD40"/>
    <property type="match status" value="1"/>
</dbReference>
<dbReference type="InterPro" id="IPR036322">
    <property type="entry name" value="WD40_repeat_dom_sf"/>
</dbReference>
<reference evidence="4" key="1">
    <citation type="submission" date="2023-06" db="EMBL/GenBank/DDBJ databases">
        <title>Identification of two novel mycobacterium reveal diversities and complexities of Mycobacterium gordonae clade.</title>
        <authorList>
            <person name="Matsumoto Y."/>
            <person name="Nakamura S."/>
            <person name="Motooka D."/>
            <person name="Fukushima K."/>
        </authorList>
    </citation>
    <scope>NUCLEOTIDE SEQUENCE</scope>
    <source>
        <strain evidence="4">TY812</strain>
    </source>
</reference>
<keyword evidence="1 3" id="KW-0853">WD repeat</keyword>
<evidence type="ECO:0000256" key="1">
    <source>
        <dbReference type="ARBA" id="ARBA00022574"/>
    </source>
</evidence>
<dbReference type="RefSeq" id="WP_276322739.1">
    <property type="nucleotide sequence ID" value="NZ_BLKX01000001.1"/>
</dbReference>
<evidence type="ECO:0000313" key="5">
    <source>
        <dbReference type="Proteomes" id="UP001229081"/>
    </source>
</evidence>
<keyword evidence="2" id="KW-0677">Repeat</keyword>
<name>A0AAJ1S2L9_9MYCO</name>
<dbReference type="PANTHER" id="PTHR19848:SF8">
    <property type="entry name" value="F-BOX AND WD REPEAT DOMAIN CONTAINING 7"/>
    <property type="match status" value="1"/>
</dbReference>
<dbReference type="Pfam" id="PF00400">
    <property type="entry name" value="WD40"/>
    <property type="match status" value="1"/>
</dbReference>
<gene>
    <name evidence="4" type="ORF">QXL92_15450</name>
</gene>
<dbReference type="Proteomes" id="UP001229081">
    <property type="component" value="Unassembled WGS sequence"/>
</dbReference>
<comment type="caution">
    <text evidence="4">The sequence shown here is derived from an EMBL/GenBank/DDBJ whole genome shotgun (WGS) entry which is preliminary data.</text>
</comment>
<proteinExistence type="predicted"/>
<accession>A0AAJ1S2L9</accession>
<organism evidence="4 5">
    <name type="scientific">Mycobacterium paragordonae</name>
    <dbReference type="NCBI Taxonomy" id="1389713"/>
    <lineage>
        <taxon>Bacteria</taxon>
        <taxon>Bacillati</taxon>
        <taxon>Actinomycetota</taxon>
        <taxon>Actinomycetes</taxon>
        <taxon>Mycobacteriales</taxon>
        <taxon>Mycobacteriaceae</taxon>
        <taxon>Mycobacterium</taxon>
    </lineage>
</organism>
<protein>
    <submittedName>
        <fullName evidence="4">WD40 repeat domain-containing protein</fullName>
    </submittedName>
</protein>
<dbReference type="SUPFAM" id="SSF50978">
    <property type="entry name" value="WD40 repeat-like"/>
    <property type="match status" value="1"/>
</dbReference>
<dbReference type="InterPro" id="IPR015943">
    <property type="entry name" value="WD40/YVTN_repeat-like_dom_sf"/>
</dbReference>
<evidence type="ECO:0000313" key="4">
    <source>
        <dbReference type="EMBL" id="MDP7736138.1"/>
    </source>
</evidence>
<dbReference type="Gene3D" id="2.130.10.10">
    <property type="entry name" value="YVTN repeat-like/Quinoprotein amine dehydrogenase"/>
    <property type="match status" value="1"/>
</dbReference>
<dbReference type="EMBL" id="JAUFSA010000001">
    <property type="protein sequence ID" value="MDP7736138.1"/>
    <property type="molecule type" value="Genomic_DNA"/>
</dbReference>
<dbReference type="AlphaFoldDB" id="A0AAJ1S2L9"/>
<evidence type="ECO:0000256" key="2">
    <source>
        <dbReference type="ARBA" id="ARBA00022737"/>
    </source>
</evidence>
<dbReference type="InterPro" id="IPR001680">
    <property type="entry name" value="WD40_rpt"/>
</dbReference>
<evidence type="ECO:0000256" key="3">
    <source>
        <dbReference type="PROSITE-ProRule" id="PRU00221"/>
    </source>
</evidence>
<dbReference type="PROSITE" id="PS50082">
    <property type="entry name" value="WD_REPEATS_2"/>
    <property type="match status" value="1"/>
</dbReference>
<feature type="repeat" description="WD" evidence="3">
    <location>
        <begin position="1"/>
        <end position="32"/>
    </location>
</feature>
<sequence>MRGHTADVTGVAFSPDGSFLVSGSEDGTVRLWLNYSDAASALCAKLSTNMSRRLWQVWVSPDIDYIEACPGLPIKKEFEW</sequence>
<dbReference type="PANTHER" id="PTHR19848">
    <property type="entry name" value="WD40 REPEAT PROTEIN"/>
    <property type="match status" value="1"/>
</dbReference>
<dbReference type="PROSITE" id="PS50294">
    <property type="entry name" value="WD_REPEATS_REGION"/>
    <property type="match status" value="1"/>
</dbReference>